<keyword evidence="2" id="KW-0812">Transmembrane</keyword>
<feature type="transmembrane region" description="Helical" evidence="2">
    <location>
        <begin position="386"/>
        <end position="406"/>
    </location>
</feature>
<feature type="transmembrane region" description="Helical" evidence="2">
    <location>
        <begin position="459"/>
        <end position="478"/>
    </location>
</feature>
<dbReference type="Proteomes" id="UP001597417">
    <property type="component" value="Unassembled WGS sequence"/>
</dbReference>
<dbReference type="RefSeq" id="WP_378270137.1">
    <property type="nucleotide sequence ID" value="NZ_JBHUKR010000022.1"/>
</dbReference>
<proteinExistence type="predicted"/>
<evidence type="ECO:0000313" key="4">
    <source>
        <dbReference type="Proteomes" id="UP001597417"/>
    </source>
</evidence>
<comment type="caution">
    <text evidence="3">The sequence shown here is derived from an EMBL/GenBank/DDBJ whole genome shotgun (WGS) entry which is preliminary data.</text>
</comment>
<feature type="transmembrane region" description="Helical" evidence="2">
    <location>
        <begin position="89"/>
        <end position="107"/>
    </location>
</feature>
<feature type="transmembrane region" description="Helical" evidence="2">
    <location>
        <begin position="498"/>
        <end position="515"/>
    </location>
</feature>
<feature type="transmembrane region" description="Helical" evidence="2">
    <location>
        <begin position="356"/>
        <end position="374"/>
    </location>
</feature>
<feature type="transmembrane region" description="Helical" evidence="2">
    <location>
        <begin position="171"/>
        <end position="190"/>
    </location>
</feature>
<gene>
    <name evidence="3" type="ORF">ACFSXZ_34785</name>
</gene>
<organism evidence="3 4">
    <name type="scientific">Amycolatopsis pigmentata</name>
    <dbReference type="NCBI Taxonomy" id="450801"/>
    <lineage>
        <taxon>Bacteria</taxon>
        <taxon>Bacillati</taxon>
        <taxon>Actinomycetota</taxon>
        <taxon>Actinomycetes</taxon>
        <taxon>Pseudonocardiales</taxon>
        <taxon>Pseudonocardiaceae</taxon>
        <taxon>Amycolatopsis</taxon>
    </lineage>
</organism>
<feature type="transmembrane region" description="Helical" evidence="2">
    <location>
        <begin position="210"/>
        <end position="229"/>
    </location>
</feature>
<feature type="region of interest" description="Disordered" evidence="1">
    <location>
        <begin position="1"/>
        <end position="25"/>
    </location>
</feature>
<feature type="transmembrane region" description="Helical" evidence="2">
    <location>
        <begin position="241"/>
        <end position="262"/>
    </location>
</feature>
<evidence type="ECO:0000256" key="1">
    <source>
        <dbReference type="SAM" id="MobiDB-lite"/>
    </source>
</evidence>
<feature type="transmembrane region" description="Helical" evidence="2">
    <location>
        <begin position="268"/>
        <end position="290"/>
    </location>
</feature>
<feature type="transmembrane region" description="Helical" evidence="2">
    <location>
        <begin position="522"/>
        <end position="542"/>
    </location>
</feature>
<keyword evidence="2" id="KW-0472">Membrane</keyword>
<evidence type="ECO:0000256" key="2">
    <source>
        <dbReference type="SAM" id="Phobius"/>
    </source>
</evidence>
<dbReference type="EMBL" id="JBHUKR010000022">
    <property type="protein sequence ID" value="MFD2421509.1"/>
    <property type="molecule type" value="Genomic_DNA"/>
</dbReference>
<keyword evidence="4" id="KW-1185">Reference proteome</keyword>
<name>A0ABW5G2J8_9PSEU</name>
<feature type="transmembrane region" description="Helical" evidence="2">
    <location>
        <begin position="136"/>
        <end position="159"/>
    </location>
</feature>
<feature type="transmembrane region" description="Helical" evidence="2">
    <location>
        <begin position="61"/>
        <end position="82"/>
    </location>
</feature>
<reference evidence="4" key="1">
    <citation type="journal article" date="2019" name="Int. J. Syst. Evol. Microbiol.">
        <title>The Global Catalogue of Microorganisms (GCM) 10K type strain sequencing project: providing services to taxonomists for standard genome sequencing and annotation.</title>
        <authorList>
            <consortium name="The Broad Institute Genomics Platform"/>
            <consortium name="The Broad Institute Genome Sequencing Center for Infectious Disease"/>
            <person name="Wu L."/>
            <person name="Ma J."/>
        </authorList>
    </citation>
    <scope>NUCLEOTIDE SEQUENCE [LARGE SCALE GENOMIC DNA]</scope>
    <source>
        <strain evidence="4">CGMCC 4.7645</strain>
    </source>
</reference>
<sequence length="583" mass="56922">MTRTQGAPGGWRSWLGSPSPDDAERQPASALSSALVLGAVAAVLLAMGGLVPVVAGASPGFSSVPLLIVLALAPLAVVVVFLSRGRTKAAAGVLAGVAALVPGRLAIDLEFLIDPSATSRPELYRPVVFALPSPAAGIWLLLAGLVATAAAGGFAVGVARSRPESRDGSRVRMVTGLLGAVVAAMGVMMAPFSSDDAFLPVGSAFERPPAVLAGCLLLAFALPVAAALSSTSAAETARGGLLGLAVGTATVALPNLVAASAVSGLGLAPGPVFVLVGTVGLVIAACLPGVRKGGFAAEPMEAGSDAGVASLPGSSRLRVATGVLGLATMLTAFVGALAPQVEVVGGIPGPQSPSRWLLFAAGLLVGVPAAAMFVPRLAANVRPVLSAGWAGVVLAATAVLTTAITASELGAGLGPGPGVPWTAVAIVCAAATACCSVVAGMVERDDAEEATDQVPGPNLLTPLFAGGILAIGAFGTPAIVGTDYTEPALWPNFGTPSWGLLIALLTVAGACLLAPRCRPARAAALLAGAAGVALLRVVALPLTAGLIPGAHAGVGWWLAIGCAVALVLAAVIAVTGKPGRGAK</sequence>
<evidence type="ECO:0000313" key="3">
    <source>
        <dbReference type="EMBL" id="MFD2421509.1"/>
    </source>
</evidence>
<accession>A0ABW5G2J8</accession>
<keyword evidence="2" id="KW-1133">Transmembrane helix</keyword>
<feature type="transmembrane region" description="Helical" evidence="2">
    <location>
        <begin position="554"/>
        <end position="574"/>
    </location>
</feature>
<feature type="transmembrane region" description="Helical" evidence="2">
    <location>
        <begin position="34"/>
        <end position="55"/>
    </location>
</feature>
<protein>
    <submittedName>
        <fullName evidence="3">Uncharacterized protein</fullName>
    </submittedName>
</protein>
<feature type="transmembrane region" description="Helical" evidence="2">
    <location>
        <begin position="317"/>
        <end position="336"/>
    </location>
</feature>
<feature type="transmembrane region" description="Helical" evidence="2">
    <location>
        <begin position="418"/>
        <end position="439"/>
    </location>
</feature>